<dbReference type="OrthoDB" id="10257471at2759"/>
<dbReference type="InterPro" id="IPR001810">
    <property type="entry name" value="F-box_dom"/>
</dbReference>
<accession>A0A8E0VFY0</accession>
<dbReference type="PROSITE" id="PS50181">
    <property type="entry name" value="FBOX"/>
    <property type="match status" value="1"/>
</dbReference>
<protein>
    <recommendedName>
        <fullName evidence="1">F-box domain-containing protein</fullName>
    </recommendedName>
</protein>
<dbReference type="Gene3D" id="3.40.50.300">
    <property type="entry name" value="P-loop containing nucleotide triphosphate hydrolases"/>
    <property type="match status" value="1"/>
</dbReference>
<dbReference type="Pfam" id="PF12937">
    <property type="entry name" value="F-box-like"/>
    <property type="match status" value="1"/>
</dbReference>
<dbReference type="SUPFAM" id="SSF81383">
    <property type="entry name" value="F-box domain"/>
    <property type="match status" value="1"/>
</dbReference>
<dbReference type="InterPro" id="IPR027417">
    <property type="entry name" value="P-loop_NTPase"/>
</dbReference>
<proteinExistence type="predicted"/>
<reference evidence="2" key="1">
    <citation type="submission" date="2019-05" db="EMBL/GenBank/DDBJ databases">
        <title>Annotation for the trematode Fasciolopsis buski.</title>
        <authorList>
            <person name="Choi Y.-J."/>
        </authorList>
    </citation>
    <scope>NUCLEOTIDE SEQUENCE</scope>
    <source>
        <strain evidence="2">HT</strain>
        <tissue evidence="2">Whole worm</tissue>
    </source>
</reference>
<dbReference type="Proteomes" id="UP000728185">
    <property type="component" value="Unassembled WGS sequence"/>
</dbReference>
<keyword evidence="3" id="KW-1185">Reference proteome</keyword>
<gene>
    <name evidence="2" type="ORF">FBUS_01134</name>
</gene>
<sequence length="369" mass="41361">MNVLDRLPAELITEVFAYLPPSDLISCTRVCPQWGVLAQQFHLWSKLYWETIPRVIWLDQSMVQNIDLSGVEKIGNTDNADQENSRSRAQQLEQFFIRLYSNTAPLNRSWSPLPRPVPTPSTDHQCTMLGPAIDQPDFSETFFRSLLRWVDVETCGRFLSENVPIRGSTNCSWAGLGLPLRIPNGRSGEAFRLVILHARTKTARASLPFGGDRVRGSSLVNIDNSGSFVSVTLTPEAAATISQSDSVVYTVDLHTNEEQANSAASYSAERWEQMRLELNAVTSAMSNQRKLVVLGLQRTASCDRDSYIGPYTVARQLDPGDSLTQTVKPLRKSSLNWRVWSTSADEVNSSHLEQIFSWLIDDDLPVKEK</sequence>
<evidence type="ECO:0000259" key="1">
    <source>
        <dbReference type="PROSITE" id="PS50181"/>
    </source>
</evidence>
<evidence type="ECO:0000313" key="3">
    <source>
        <dbReference type="Proteomes" id="UP000728185"/>
    </source>
</evidence>
<dbReference type="AlphaFoldDB" id="A0A8E0VFY0"/>
<feature type="domain" description="F-box" evidence="1">
    <location>
        <begin position="1"/>
        <end position="47"/>
    </location>
</feature>
<name>A0A8E0VFY0_9TREM</name>
<dbReference type="SMART" id="SM00256">
    <property type="entry name" value="FBOX"/>
    <property type="match status" value="1"/>
</dbReference>
<organism evidence="2 3">
    <name type="scientific">Fasciolopsis buskii</name>
    <dbReference type="NCBI Taxonomy" id="27845"/>
    <lineage>
        <taxon>Eukaryota</taxon>
        <taxon>Metazoa</taxon>
        <taxon>Spiralia</taxon>
        <taxon>Lophotrochozoa</taxon>
        <taxon>Platyhelminthes</taxon>
        <taxon>Trematoda</taxon>
        <taxon>Digenea</taxon>
        <taxon>Plagiorchiida</taxon>
        <taxon>Echinostomata</taxon>
        <taxon>Echinostomatoidea</taxon>
        <taxon>Fasciolidae</taxon>
        <taxon>Fasciolopsis</taxon>
    </lineage>
</organism>
<dbReference type="InterPro" id="IPR036047">
    <property type="entry name" value="F-box-like_dom_sf"/>
</dbReference>
<evidence type="ECO:0000313" key="2">
    <source>
        <dbReference type="EMBL" id="KAA0186177.1"/>
    </source>
</evidence>
<comment type="caution">
    <text evidence="2">The sequence shown here is derived from an EMBL/GenBank/DDBJ whole genome shotgun (WGS) entry which is preliminary data.</text>
</comment>
<dbReference type="EMBL" id="LUCM01009905">
    <property type="protein sequence ID" value="KAA0186177.1"/>
    <property type="molecule type" value="Genomic_DNA"/>
</dbReference>
<dbReference type="Gene3D" id="1.20.1280.50">
    <property type="match status" value="1"/>
</dbReference>